<evidence type="ECO:0000313" key="1">
    <source>
        <dbReference type="EMBL" id="RYB96646.1"/>
    </source>
</evidence>
<evidence type="ECO:0000313" key="2">
    <source>
        <dbReference type="Proteomes" id="UP000291838"/>
    </source>
</evidence>
<proteinExistence type="predicted"/>
<dbReference type="RefSeq" id="WP_129473594.1">
    <property type="nucleotide sequence ID" value="NZ_SDWS01000001.1"/>
</dbReference>
<gene>
    <name evidence="1" type="ORF">EUA06_03545</name>
</gene>
<dbReference type="Proteomes" id="UP000291838">
    <property type="component" value="Unassembled WGS sequence"/>
</dbReference>
<dbReference type="AlphaFoldDB" id="A0A4Q2S5M8"/>
<accession>A0A4Q2S5M8</accession>
<sequence length="110" mass="11620">MASLAQTQVEVPLPMMQASEALVPVLADHGFSLVEGASPGAAELLFAVGRKAFRNAMQGSARITDTGSGSLIELWLDVAPGESKTLLDGRRNRATLKEMAEQVEARVGRA</sequence>
<keyword evidence="2" id="KW-1185">Reference proteome</keyword>
<organism evidence="1 2">
    <name type="scientific">Nocardioides glacieisoli</name>
    <dbReference type="NCBI Taxonomy" id="1168730"/>
    <lineage>
        <taxon>Bacteria</taxon>
        <taxon>Bacillati</taxon>
        <taxon>Actinomycetota</taxon>
        <taxon>Actinomycetes</taxon>
        <taxon>Propionibacteriales</taxon>
        <taxon>Nocardioidaceae</taxon>
        <taxon>Nocardioides</taxon>
    </lineage>
</organism>
<comment type="caution">
    <text evidence="1">The sequence shown here is derived from an EMBL/GenBank/DDBJ whole genome shotgun (WGS) entry which is preliminary data.</text>
</comment>
<reference evidence="1 2" key="1">
    <citation type="submission" date="2019-01" db="EMBL/GenBank/DDBJ databases">
        <title>Novel species of Nocardioides.</title>
        <authorList>
            <person name="Liu Q."/>
            <person name="Xin Y.-H."/>
        </authorList>
    </citation>
    <scope>NUCLEOTIDE SEQUENCE [LARGE SCALE GENOMIC DNA]</scope>
    <source>
        <strain evidence="1 2">HLT3-15</strain>
    </source>
</reference>
<name>A0A4Q2S5M8_9ACTN</name>
<dbReference type="EMBL" id="SDWS01000001">
    <property type="protein sequence ID" value="RYB96646.1"/>
    <property type="molecule type" value="Genomic_DNA"/>
</dbReference>
<protein>
    <submittedName>
        <fullName evidence="1">Uncharacterized protein</fullName>
    </submittedName>
</protein>